<dbReference type="Pfam" id="PF03781">
    <property type="entry name" value="FGE-sulfatase"/>
    <property type="match status" value="1"/>
</dbReference>
<dbReference type="InterPro" id="IPR051043">
    <property type="entry name" value="Sulfatase_Mod_Factor_Kinase"/>
</dbReference>
<dbReference type="InterPro" id="IPR042095">
    <property type="entry name" value="SUMF_sf"/>
</dbReference>
<dbReference type="PANTHER" id="PTHR23150">
    <property type="entry name" value="SULFATASE MODIFYING FACTOR 1, 2"/>
    <property type="match status" value="1"/>
</dbReference>
<dbReference type="PANTHER" id="PTHR23150:SF19">
    <property type="entry name" value="FORMYLGLYCINE-GENERATING ENZYME"/>
    <property type="match status" value="1"/>
</dbReference>
<gene>
    <name evidence="3" type="ORF">F5Z01DRAFT_636589</name>
</gene>
<name>A0A9P7ZLV5_9HYPO</name>
<organism evidence="3 4">
    <name type="scientific">Emericellopsis atlantica</name>
    <dbReference type="NCBI Taxonomy" id="2614577"/>
    <lineage>
        <taxon>Eukaryota</taxon>
        <taxon>Fungi</taxon>
        <taxon>Dikarya</taxon>
        <taxon>Ascomycota</taxon>
        <taxon>Pezizomycotina</taxon>
        <taxon>Sordariomycetes</taxon>
        <taxon>Hypocreomycetidae</taxon>
        <taxon>Hypocreales</taxon>
        <taxon>Bionectriaceae</taxon>
        <taxon>Emericellopsis</taxon>
    </lineage>
</organism>
<keyword evidence="1" id="KW-0732">Signal</keyword>
<feature type="signal peptide" evidence="1">
    <location>
        <begin position="1"/>
        <end position="21"/>
    </location>
</feature>
<sequence>MFKSFALRALLASAGAVAASSAVDGVRESLHSLADTLSFQGNIYDTYSPVQDKAMEAFRAVAEASDSEIPPSRWENVVWTLDRLLTECQLYVTESSDPNYVAGALETDEYLTNNVAEWKVAIEVMSKNLEEPYGDVTAGQPLMGRKKITYDTEPGFIFSDGYNLPDMVVIPTGSCIAGATPEEHDKWNVDENRRAFEYPQRKIKISTPLAFSRTEVTVAQFASFIKHTGYKTRGGARWWDASGFVFNPNLTWDSPGFPQAPDYPVVAMTRYEAQAYARWLSAITGAVYRLPNEDEWDFAARGGTNTTFFWGDTLDLASEYANTYDNSSAEVNHFRWPSNKLWDGFPHTAPVASFKPNGYGLYDMTGNAREYMADDWEPFLSSATSDGSMHKGPAPFPTVRGGAWNYNPKNLRINYRSAYTSSEVATNMFGIRLVRDLE</sequence>
<dbReference type="SUPFAM" id="SSF56436">
    <property type="entry name" value="C-type lectin-like"/>
    <property type="match status" value="1"/>
</dbReference>
<dbReference type="InterPro" id="IPR016187">
    <property type="entry name" value="CTDL_fold"/>
</dbReference>
<evidence type="ECO:0000313" key="4">
    <source>
        <dbReference type="Proteomes" id="UP000887229"/>
    </source>
</evidence>
<feature type="domain" description="Sulfatase-modifying factor enzyme-like" evidence="2">
    <location>
        <begin position="164"/>
        <end position="435"/>
    </location>
</feature>
<dbReference type="RefSeq" id="XP_046118437.1">
    <property type="nucleotide sequence ID" value="XM_046262224.1"/>
</dbReference>
<protein>
    <submittedName>
        <fullName evidence="3">C-type lectin protein</fullName>
    </submittedName>
</protein>
<accession>A0A9P7ZLV5</accession>
<evidence type="ECO:0000259" key="2">
    <source>
        <dbReference type="Pfam" id="PF03781"/>
    </source>
</evidence>
<proteinExistence type="predicted"/>
<keyword evidence="4" id="KW-1185">Reference proteome</keyword>
<dbReference type="OrthoDB" id="659at2759"/>
<comment type="caution">
    <text evidence="3">The sequence shown here is derived from an EMBL/GenBank/DDBJ whole genome shotgun (WGS) entry which is preliminary data.</text>
</comment>
<dbReference type="InterPro" id="IPR005532">
    <property type="entry name" value="SUMF_dom"/>
</dbReference>
<evidence type="ECO:0000313" key="3">
    <source>
        <dbReference type="EMBL" id="KAG9254513.1"/>
    </source>
</evidence>
<reference evidence="3" key="1">
    <citation type="journal article" date="2021" name="IMA Fungus">
        <title>Genomic characterization of three marine fungi, including Emericellopsis atlantica sp. nov. with signatures of a generalist lifestyle and marine biomass degradation.</title>
        <authorList>
            <person name="Hagestad O.C."/>
            <person name="Hou L."/>
            <person name="Andersen J.H."/>
            <person name="Hansen E.H."/>
            <person name="Altermark B."/>
            <person name="Li C."/>
            <person name="Kuhnert E."/>
            <person name="Cox R.J."/>
            <person name="Crous P.W."/>
            <person name="Spatafora J.W."/>
            <person name="Lail K."/>
            <person name="Amirebrahimi M."/>
            <person name="Lipzen A."/>
            <person name="Pangilinan J."/>
            <person name="Andreopoulos W."/>
            <person name="Hayes R.D."/>
            <person name="Ng V."/>
            <person name="Grigoriev I.V."/>
            <person name="Jackson S.A."/>
            <person name="Sutton T.D.S."/>
            <person name="Dobson A.D.W."/>
            <person name="Rama T."/>
        </authorList>
    </citation>
    <scope>NUCLEOTIDE SEQUENCE</scope>
    <source>
        <strain evidence="3">TS7</strain>
    </source>
</reference>
<dbReference type="Gene3D" id="3.90.1580.10">
    <property type="entry name" value="paralog of FGE (formylglycine-generating enzyme)"/>
    <property type="match status" value="1"/>
</dbReference>
<dbReference type="GO" id="GO:0120147">
    <property type="term" value="F:formylglycine-generating oxidase activity"/>
    <property type="evidence" value="ECO:0007669"/>
    <property type="project" value="TreeGrafter"/>
</dbReference>
<evidence type="ECO:0000256" key="1">
    <source>
        <dbReference type="SAM" id="SignalP"/>
    </source>
</evidence>
<dbReference type="AlphaFoldDB" id="A0A9P7ZLV5"/>
<dbReference type="Proteomes" id="UP000887229">
    <property type="component" value="Unassembled WGS sequence"/>
</dbReference>
<feature type="chain" id="PRO_5040311271" evidence="1">
    <location>
        <begin position="22"/>
        <end position="438"/>
    </location>
</feature>
<dbReference type="EMBL" id="MU251254">
    <property type="protein sequence ID" value="KAG9254513.1"/>
    <property type="molecule type" value="Genomic_DNA"/>
</dbReference>
<dbReference type="GeneID" id="70293127"/>